<dbReference type="Pfam" id="PF07993">
    <property type="entry name" value="NAD_binding_4"/>
    <property type="match status" value="1"/>
</dbReference>
<reference evidence="17" key="1">
    <citation type="submission" date="2022-01" db="EMBL/GenBank/DDBJ databases">
        <authorList>
            <person name="Braso-Vives M."/>
        </authorList>
    </citation>
    <scope>NUCLEOTIDE SEQUENCE</scope>
</reference>
<dbReference type="InterPro" id="IPR013120">
    <property type="entry name" value="FAR_NAD-bd"/>
</dbReference>
<evidence type="ECO:0000256" key="3">
    <source>
        <dbReference type="ARBA" id="ARBA00005928"/>
    </source>
</evidence>
<dbReference type="InterPro" id="IPR026055">
    <property type="entry name" value="FAR"/>
</dbReference>
<sequence length="489" mass="55553">MESLISDFYKDKNVLITGATGFLGKVVIEKLLRSCSEMEGIYMLIRPLKNEAPQDRLDKIADSELLERVRQELPDFRNKLHAVKGDISEPALGISQSDAAMLSSKINVVFHCAATIRFNAPLKTAMQLNVVGTRNMARFCYNLKHLKAFVHVSTAYANCDRSYIEEVIYPPPVQPQKLIDALDWMDDTMVTKLTPDLIGKRPNTYTFTKACAEYMLTQEAADLPLAIVRPSIIGASWREPLVGWCDSLIGPSGTCNAIGKGLLRTMRGDNNACADIIPVDLTANLMIAVAWDTAVRVSRPENIPVYNSTSGGVNPLRWGEMSASVVKFARKYPFDEIFRLPNFTFASNNFMHQYWRIVSHLTPAYLNDLFLRIIGQKPRAVKLYTKLEAAVESYIHFTTHHWEWSHGNTDMLWAKMGVEDKKIFVINSRGLHWPMYMENWMLGIKKYLLKDNMDQLALARAQLNKLRNIQWGFNALLVVLFWRVLIALT</sequence>
<protein>
    <recommendedName>
        <fullName evidence="14">Fatty acyl-CoA reductase</fullName>
        <ecNumber evidence="14">1.2.1.84</ecNumber>
    </recommendedName>
</protein>
<evidence type="ECO:0000259" key="15">
    <source>
        <dbReference type="Pfam" id="PF03015"/>
    </source>
</evidence>
<dbReference type="GO" id="GO:0005778">
    <property type="term" value="C:peroxisomal membrane"/>
    <property type="evidence" value="ECO:0007669"/>
    <property type="project" value="UniProtKB-SubCell"/>
</dbReference>
<keyword evidence="7 14" id="KW-0443">Lipid metabolism</keyword>
<dbReference type="GO" id="GO:0035336">
    <property type="term" value="P:long-chain fatty-acyl-CoA metabolic process"/>
    <property type="evidence" value="ECO:0007669"/>
    <property type="project" value="TreeGrafter"/>
</dbReference>
<evidence type="ECO:0000313" key="17">
    <source>
        <dbReference type="EMBL" id="CAH1259082.1"/>
    </source>
</evidence>
<dbReference type="CDD" id="cd09071">
    <property type="entry name" value="FAR_C"/>
    <property type="match status" value="1"/>
</dbReference>
<dbReference type="Proteomes" id="UP000838412">
    <property type="component" value="Chromosome 3"/>
</dbReference>
<evidence type="ECO:0000256" key="7">
    <source>
        <dbReference type="ARBA" id="ARBA00023098"/>
    </source>
</evidence>
<comment type="catalytic activity">
    <reaction evidence="9">
        <text>octadecanoyl-CoA + 2 NADPH + 2 H(+) = octadecan-1-ol + 2 NADP(+) + CoA</text>
        <dbReference type="Rhea" id="RHEA:36319"/>
        <dbReference type="ChEBI" id="CHEBI:15378"/>
        <dbReference type="ChEBI" id="CHEBI:32154"/>
        <dbReference type="ChEBI" id="CHEBI:57287"/>
        <dbReference type="ChEBI" id="CHEBI:57394"/>
        <dbReference type="ChEBI" id="CHEBI:57783"/>
        <dbReference type="ChEBI" id="CHEBI:58349"/>
        <dbReference type="EC" id="1.2.1.84"/>
    </reaction>
    <physiologicalReaction direction="left-to-right" evidence="9">
        <dbReference type="Rhea" id="RHEA:36320"/>
    </physiologicalReaction>
</comment>
<evidence type="ECO:0000256" key="10">
    <source>
        <dbReference type="ARBA" id="ARBA00048521"/>
    </source>
</evidence>
<dbReference type="SUPFAM" id="SSF51735">
    <property type="entry name" value="NAD(P)-binding Rossmann-fold domains"/>
    <property type="match status" value="1"/>
</dbReference>
<dbReference type="InterPro" id="IPR033640">
    <property type="entry name" value="FAR_C"/>
</dbReference>
<dbReference type="Gene3D" id="3.40.50.720">
    <property type="entry name" value="NAD(P)-binding Rossmann-like Domain"/>
    <property type="match status" value="1"/>
</dbReference>
<evidence type="ECO:0000259" key="16">
    <source>
        <dbReference type="Pfam" id="PF07993"/>
    </source>
</evidence>
<comment type="similarity">
    <text evidence="3 14">Belongs to the fatty acyl-CoA reductase family.</text>
</comment>
<dbReference type="EMBL" id="OV696688">
    <property type="protein sequence ID" value="CAH1259082.1"/>
    <property type="molecule type" value="Genomic_DNA"/>
</dbReference>
<evidence type="ECO:0000256" key="4">
    <source>
        <dbReference type="ARBA" id="ARBA00022516"/>
    </source>
</evidence>
<keyword evidence="14" id="KW-0521">NADP</keyword>
<comment type="function">
    <text evidence="14">Catalyzes the reduction of fatty acyl-CoA to fatty alcohols.</text>
</comment>
<evidence type="ECO:0000256" key="2">
    <source>
        <dbReference type="ARBA" id="ARBA00004549"/>
    </source>
</evidence>
<dbReference type="PANTHER" id="PTHR11011">
    <property type="entry name" value="MALE STERILITY PROTEIN 2-RELATED"/>
    <property type="match status" value="1"/>
</dbReference>
<keyword evidence="4 14" id="KW-0444">Lipid biosynthesis</keyword>
<evidence type="ECO:0000313" key="18">
    <source>
        <dbReference type="Proteomes" id="UP000838412"/>
    </source>
</evidence>
<evidence type="ECO:0000256" key="14">
    <source>
        <dbReference type="RuleBase" id="RU363097"/>
    </source>
</evidence>
<dbReference type="GO" id="GO:0080019">
    <property type="term" value="F:alcohol-forming very long-chain fatty acyl-CoA reductase activity"/>
    <property type="evidence" value="ECO:0007669"/>
    <property type="project" value="InterPro"/>
</dbReference>
<name>A0A8J9ZRK5_BRALA</name>
<feature type="domain" description="Fatty acyl-CoA reductase C-terminal" evidence="15">
    <location>
        <begin position="360"/>
        <end position="451"/>
    </location>
</feature>
<dbReference type="GO" id="GO:0102965">
    <property type="term" value="F:alcohol-forming long-chain fatty acyl-CoA reductase activity"/>
    <property type="evidence" value="ECO:0007669"/>
    <property type="project" value="UniProtKB-EC"/>
</dbReference>
<accession>A0A8J9ZRK5</accession>
<proteinExistence type="inferred from homology"/>
<comment type="subcellular location">
    <subcellularLocation>
        <location evidence="1">Membrane</location>
        <topology evidence="1">Multi-pass membrane protein</topology>
    </subcellularLocation>
    <subcellularLocation>
        <location evidence="2">Peroxisome membrane</location>
        <topology evidence="2">Single-pass membrane protein</topology>
    </subcellularLocation>
</comment>
<evidence type="ECO:0000256" key="6">
    <source>
        <dbReference type="ARBA" id="ARBA00022989"/>
    </source>
</evidence>
<dbReference type="OrthoDB" id="429813at2759"/>
<evidence type="ECO:0000256" key="8">
    <source>
        <dbReference type="ARBA" id="ARBA00023136"/>
    </source>
</evidence>
<evidence type="ECO:0000256" key="12">
    <source>
        <dbReference type="ARBA" id="ARBA00049865"/>
    </source>
</evidence>
<keyword evidence="14" id="KW-0560">Oxidoreductase</keyword>
<dbReference type="AlphaFoldDB" id="A0A8J9ZRK5"/>
<dbReference type="PANTHER" id="PTHR11011:SF45">
    <property type="entry name" value="FATTY ACYL-COA REDUCTASE CG8306-RELATED"/>
    <property type="match status" value="1"/>
</dbReference>
<organism evidence="17 18">
    <name type="scientific">Branchiostoma lanceolatum</name>
    <name type="common">Common lancelet</name>
    <name type="synonym">Amphioxus lanceolatum</name>
    <dbReference type="NCBI Taxonomy" id="7740"/>
    <lineage>
        <taxon>Eukaryota</taxon>
        <taxon>Metazoa</taxon>
        <taxon>Chordata</taxon>
        <taxon>Cephalochordata</taxon>
        <taxon>Leptocardii</taxon>
        <taxon>Amphioxiformes</taxon>
        <taxon>Branchiostomatidae</taxon>
        <taxon>Branchiostoma</taxon>
    </lineage>
</organism>
<keyword evidence="6" id="KW-1133">Transmembrane helix</keyword>
<evidence type="ECO:0000256" key="11">
    <source>
        <dbReference type="ARBA" id="ARBA00049089"/>
    </source>
</evidence>
<feature type="domain" description="Thioester reductase (TE)" evidence="16">
    <location>
        <begin position="16"/>
        <end position="286"/>
    </location>
</feature>
<dbReference type="FunFam" id="3.40.50.720:FF:000143">
    <property type="entry name" value="Fatty acyl-CoA reductase"/>
    <property type="match status" value="1"/>
</dbReference>
<dbReference type="Pfam" id="PF03015">
    <property type="entry name" value="Sterile"/>
    <property type="match status" value="1"/>
</dbReference>
<comment type="catalytic activity">
    <reaction evidence="10">
        <text>hexadecanoyl-CoA + 2 NADPH + 2 H(+) = hexadecan-1-ol + 2 NADP(+) + CoA</text>
        <dbReference type="Rhea" id="RHEA:36315"/>
        <dbReference type="ChEBI" id="CHEBI:15378"/>
        <dbReference type="ChEBI" id="CHEBI:16125"/>
        <dbReference type="ChEBI" id="CHEBI:57287"/>
        <dbReference type="ChEBI" id="CHEBI:57379"/>
        <dbReference type="ChEBI" id="CHEBI:57783"/>
        <dbReference type="ChEBI" id="CHEBI:58349"/>
        <dbReference type="EC" id="1.2.1.84"/>
    </reaction>
    <physiologicalReaction direction="left-to-right" evidence="10">
        <dbReference type="Rhea" id="RHEA:36316"/>
    </physiologicalReaction>
</comment>
<dbReference type="CDD" id="cd05236">
    <property type="entry name" value="FAR-N_SDR_e"/>
    <property type="match status" value="1"/>
</dbReference>
<comment type="catalytic activity">
    <reaction evidence="12">
        <text>18-methylnonadecanoyl-CoA + 2 NADPH + 2 H(+) = 18-methylnonadecan-1-ol + 2 NADP(+) + CoA</text>
        <dbReference type="Rhea" id="RHEA:81767"/>
        <dbReference type="ChEBI" id="CHEBI:15378"/>
        <dbReference type="ChEBI" id="CHEBI:57287"/>
        <dbReference type="ChEBI" id="CHEBI:57783"/>
        <dbReference type="ChEBI" id="CHEBI:58349"/>
        <dbReference type="ChEBI" id="CHEBI:84914"/>
        <dbReference type="ChEBI" id="CHEBI:231999"/>
    </reaction>
    <physiologicalReaction direction="left-to-right" evidence="12">
        <dbReference type="Rhea" id="RHEA:81768"/>
    </physiologicalReaction>
</comment>
<keyword evidence="18" id="KW-1185">Reference proteome</keyword>
<evidence type="ECO:0000256" key="13">
    <source>
        <dbReference type="ARBA" id="ARBA00049930"/>
    </source>
</evidence>
<dbReference type="EC" id="1.2.1.84" evidence="14"/>
<evidence type="ECO:0000256" key="5">
    <source>
        <dbReference type="ARBA" id="ARBA00022692"/>
    </source>
</evidence>
<evidence type="ECO:0000256" key="9">
    <source>
        <dbReference type="ARBA" id="ARBA00047991"/>
    </source>
</evidence>
<keyword evidence="5" id="KW-0812">Transmembrane</keyword>
<keyword evidence="8" id="KW-0472">Membrane</keyword>
<comment type="catalytic activity">
    <reaction evidence="13">
        <text>eicosanoyl-CoA + 2 NADPH + 2 H(+) = eicosan-1-ol + 2 NADP(+) + CoA</text>
        <dbReference type="Rhea" id="RHEA:81727"/>
        <dbReference type="ChEBI" id="CHEBI:15378"/>
        <dbReference type="ChEBI" id="CHEBI:57287"/>
        <dbReference type="ChEBI" id="CHEBI:57380"/>
        <dbReference type="ChEBI" id="CHEBI:57783"/>
        <dbReference type="ChEBI" id="CHEBI:58349"/>
        <dbReference type="ChEBI" id="CHEBI:75627"/>
    </reaction>
    <physiologicalReaction direction="left-to-right" evidence="13">
        <dbReference type="Rhea" id="RHEA:81728"/>
    </physiologicalReaction>
</comment>
<gene>
    <name evidence="17" type="primary">FAR1</name>
    <name evidence="17" type="ORF">BLAG_LOCUS16467</name>
</gene>
<dbReference type="InterPro" id="IPR036291">
    <property type="entry name" value="NAD(P)-bd_dom_sf"/>
</dbReference>
<evidence type="ECO:0000256" key="1">
    <source>
        <dbReference type="ARBA" id="ARBA00004141"/>
    </source>
</evidence>
<comment type="catalytic activity">
    <reaction evidence="11">
        <text>a long-chain fatty acyl-CoA + 2 NADPH + 2 H(+) = a long-chain primary fatty alcohol + 2 NADP(+) + CoA</text>
        <dbReference type="Rhea" id="RHEA:52716"/>
        <dbReference type="ChEBI" id="CHEBI:15378"/>
        <dbReference type="ChEBI" id="CHEBI:57287"/>
        <dbReference type="ChEBI" id="CHEBI:57783"/>
        <dbReference type="ChEBI" id="CHEBI:58349"/>
        <dbReference type="ChEBI" id="CHEBI:77396"/>
        <dbReference type="ChEBI" id="CHEBI:83139"/>
        <dbReference type="EC" id="1.2.1.84"/>
    </reaction>
    <physiologicalReaction direction="left-to-right" evidence="11">
        <dbReference type="Rhea" id="RHEA:52717"/>
    </physiologicalReaction>
</comment>